<keyword evidence="2" id="KW-0687">Ribonucleoprotein</keyword>
<sequence>MALPSLHPIDLRAEAGTALLQAVSDQASPALAAVAARLARAFAVRSPFAPGLVCIGGEVVLDAAASLANRAPRLSVTGNGETAEAAFISCLGETADLLSQFERDGDIAAQGGPAGLPGSMADGWIGAGAIGAGRALDWMAGVEAASGDPVLLPADLCLRRDPARRVLAPAGALSAGVAAGPDRERAALRAILELCERDAAALWWFGGRAPRHFAADHPAGLAGRALVGRLRRGVEGRRTLLLDITADPGVPAVAALSMDGDGRGLACGVAARLAPEEAVAAAVLEMAQMELSAPIAAAKLAERGEAGLNEADRRHLRRAAFPAAGCPLLESAGLSNAAALFDGSSRTGALDRLVGHLRERGIRIFLVDLSRGDIGIAVLRAVSPDLQPYSRDVTAKRLETLRNMPGHGEFADGLPLF</sequence>
<feature type="domain" description="YcaO" evidence="1">
    <location>
        <begin position="78"/>
        <end position="417"/>
    </location>
</feature>
<gene>
    <name evidence="2" type="ORF">J3R73_002100</name>
</gene>
<dbReference type="Pfam" id="PF02624">
    <property type="entry name" value="YcaO"/>
    <property type="match status" value="1"/>
</dbReference>
<keyword evidence="2" id="KW-0689">Ribosomal protein</keyword>
<dbReference type="PANTHER" id="PTHR37809">
    <property type="entry name" value="RIBOSOMAL PROTEIN S12 METHYLTHIOTRANSFERASE ACCESSORY FACTOR YCAO"/>
    <property type="match status" value="1"/>
</dbReference>
<dbReference type="InterPro" id="IPR003776">
    <property type="entry name" value="YcaO-like_dom"/>
</dbReference>
<keyword evidence="3" id="KW-1185">Reference proteome</keyword>
<dbReference type="RefSeq" id="WP_307425992.1">
    <property type="nucleotide sequence ID" value="NZ_JAUSVK010000001.1"/>
</dbReference>
<dbReference type="Gene3D" id="3.30.1330.230">
    <property type="match status" value="2"/>
</dbReference>
<accession>A0ABU0FCG8</accession>
<proteinExistence type="predicted"/>
<dbReference type="PROSITE" id="PS51664">
    <property type="entry name" value="YCAO"/>
    <property type="match status" value="1"/>
</dbReference>
<protein>
    <submittedName>
        <fullName evidence="2">Ribosomal protein S12 methylthiotransferase accessory factor</fullName>
    </submittedName>
</protein>
<evidence type="ECO:0000259" key="1">
    <source>
        <dbReference type="PROSITE" id="PS51664"/>
    </source>
</evidence>
<dbReference type="PANTHER" id="PTHR37809:SF1">
    <property type="entry name" value="RIBOSOMAL PROTEIN S12 METHYLTHIOTRANSFERASE ACCESSORY FACTOR YCAO"/>
    <property type="match status" value="1"/>
</dbReference>
<dbReference type="EMBL" id="JAUSVK010000001">
    <property type="protein sequence ID" value="MDQ0392308.1"/>
    <property type="molecule type" value="Genomic_DNA"/>
</dbReference>
<comment type="caution">
    <text evidence="2">The sequence shown here is derived from an EMBL/GenBank/DDBJ whole genome shotgun (WGS) entry which is preliminary data.</text>
</comment>
<name>A0ABU0FCG8_9HYPH</name>
<dbReference type="Proteomes" id="UP001237448">
    <property type="component" value="Unassembled WGS sequence"/>
</dbReference>
<organism evidence="2 3">
    <name type="scientific">Labrys monachus</name>
    <dbReference type="NCBI Taxonomy" id="217067"/>
    <lineage>
        <taxon>Bacteria</taxon>
        <taxon>Pseudomonadati</taxon>
        <taxon>Pseudomonadota</taxon>
        <taxon>Alphaproteobacteria</taxon>
        <taxon>Hyphomicrobiales</taxon>
        <taxon>Xanthobacteraceae</taxon>
        <taxon>Labrys</taxon>
    </lineage>
</organism>
<reference evidence="2 3" key="1">
    <citation type="submission" date="2023-07" db="EMBL/GenBank/DDBJ databases">
        <title>Genomic Encyclopedia of Type Strains, Phase IV (KMG-IV): sequencing the most valuable type-strain genomes for metagenomic binning, comparative biology and taxonomic classification.</title>
        <authorList>
            <person name="Goeker M."/>
        </authorList>
    </citation>
    <scope>NUCLEOTIDE SEQUENCE [LARGE SCALE GENOMIC DNA]</scope>
    <source>
        <strain evidence="2 3">DSM 5896</strain>
    </source>
</reference>
<dbReference type="GO" id="GO:0005840">
    <property type="term" value="C:ribosome"/>
    <property type="evidence" value="ECO:0007669"/>
    <property type="project" value="UniProtKB-KW"/>
</dbReference>
<evidence type="ECO:0000313" key="3">
    <source>
        <dbReference type="Proteomes" id="UP001237448"/>
    </source>
</evidence>
<evidence type="ECO:0000313" key="2">
    <source>
        <dbReference type="EMBL" id="MDQ0392308.1"/>
    </source>
</evidence>